<evidence type="ECO:0000256" key="4">
    <source>
        <dbReference type="SAM" id="MobiDB-lite"/>
    </source>
</evidence>
<feature type="compositionally biased region" description="Basic and acidic residues" evidence="4">
    <location>
        <begin position="838"/>
        <end position="855"/>
    </location>
</feature>
<dbReference type="GO" id="GO:0043813">
    <property type="term" value="F:phosphatidylinositol-3,5-bisphosphate 5-phosphatase activity"/>
    <property type="evidence" value="ECO:0007669"/>
    <property type="project" value="InterPro"/>
</dbReference>
<keyword evidence="2" id="KW-0378">Hydrolase</keyword>
<evidence type="ECO:0000259" key="5">
    <source>
        <dbReference type="PROSITE" id="PS50275"/>
    </source>
</evidence>
<feature type="domain" description="SAC" evidence="5">
    <location>
        <begin position="278"/>
        <end position="657"/>
    </location>
</feature>
<dbReference type="AlphaFoldDB" id="A0AAD5VFF6"/>
<dbReference type="GO" id="GO:0046856">
    <property type="term" value="P:phosphatidylinositol dephosphorylation"/>
    <property type="evidence" value="ECO:0007669"/>
    <property type="project" value="InterPro"/>
</dbReference>
<gene>
    <name evidence="6" type="ORF">NLI96_g1102</name>
</gene>
<comment type="subcellular location">
    <subcellularLocation>
        <location evidence="1">Endomembrane system</location>
    </subcellularLocation>
</comment>
<comment type="caution">
    <text evidence="6">The sequence shown here is derived from an EMBL/GenBank/DDBJ whole genome shotgun (WGS) entry which is preliminary data.</text>
</comment>
<evidence type="ECO:0000256" key="1">
    <source>
        <dbReference type="ARBA" id="ARBA00004308"/>
    </source>
</evidence>
<evidence type="ECO:0000313" key="7">
    <source>
        <dbReference type="Proteomes" id="UP001212997"/>
    </source>
</evidence>
<proteinExistence type="predicted"/>
<evidence type="ECO:0000256" key="3">
    <source>
        <dbReference type="ARBA" id="ARBA00023136"/>
    </source>
</evidence>
<organism evidence="6 7">
    <name type="scientific">Meripilus lineatus</name>
    <dbReference type="NCBI Taxonomy" id="2056292"/>
    <lineage>
        <taxon>Eukaryota</taxon>
        <taxon>Fungi</taxon>
        <taxon>Dikarya</taxon>
        <taxon>Basidiomycota</taxon>
        <taxon>Agaricomycotina</taxon>
        <taxon>Agaricomycetes</taxon>
        <taxon>Polyporales</taxon>
        <taxon>Meripilaceae</taxon>
        <taxon>Meripilus</taxon>
    </lineage>
</organism>
<protein>
    <recommendedName>
        <fullName evidence="5">SAC domain-containing protein</fullName>
    </recommendedName>
</protein>
<evidence type="ECO:0000313" key="6">
    <source>
        <dbReference type="EMBL" id="KAJ3490911.1"/>
    </source>
</evidence>
<dbReference type="Proteomes" id="UP001212997">
    <property type="component" value="Unassembled WGS sequence"/>
</dbReference>
<name>A0AAD5VFF6_9APHY</name>
<keyword evidence="7" id="KW-1185">Reference proteome</keyword>
<feature type="region of interest" description="Disordered" evidence="4">
    <location>
        <begin position="815"/>
        <end position="858"/>
    </location>
</feature>
<dbReference type="InterPro" id="IPR002013">
    <property type="entry name" value="SAC_dom"/>
</dbReference>
<dbReference type="EMBL" id="JANAWD010000020">
    <property type="protein sequence ID" value="KAJ3490911.1"/>
    <property type="molecule type" value="Genomic_DNA"/>
</dbReference>
<dbReference type="PROSITE" id="PS50275">
    <property type="entry name" value="SAC"/>
    <property type="match status" value="1"/>
</dbReference>
<keyword evidence="3" id="KW-0472">Membrane</keyword>
<evidence type="ECO:0000256" key="2">
    <source>
        <dbReference type="ARBA" id="ARBA00022801"/>
    </source>
</evidence>
<dbReference type="GO" id="GO:0012505">
    <property type="term" value="C:endomembrane system"/>
    <property type="evidence" value="ECO:0007669"/>
    <property type="project" value="UniProtKB-SubCell"/>
</dbReference>
<dbReference type="Pfam" id="PF02383">
    <property type="entry name" value="Syja_N"/>
    <property type="match status" value="1"/>
</dbReference>
<sequence length="955" mass="109442">MELPHLAGFPRVAGTMMRWPRLGCGRWAVDTLLKPPAAALISDLFYLSEVVFWMDRASISTDSNAPGSSDLQSSQSLLDVPNGSLNALSDVSETVTQLSQNTASSVRSKESRMYVNGAAEGTKNSAPRGHLSHATPPAFMAFNKFILYETKHKFFIVASNTSDSRHKIIKIERSSQDEVVVIDDDTLYSGKQMSANLKMLEDGNKSTGGLGKPRILFGIVGFVRFTAGWYMIVITKRTIVALLGGHYVYHCEGTEMIPISSTHKIEKASDEQKLMNTFKQVDLTKNFYFSYTYDLTTSLQYNLTRPSSPRMANDRFVWNYSLMTKPFLGNESDPRSCCWLLPLIHGHVDQAKLTVLARVVYVTLIARRSRHHAGARYLKRGVNEEGNVANEVETEQIVSETVTTPFYYPASRDSPPDSKRGVNPHFTSYLQYRGSIPIYWAQELASMTAKPPIEISVLDPFYTPASRHFDELFKRYGTPIMILNLIKQRERVPRESKLLDEYTRCVRYLNQFLPNGKKMEYRAWDMSLAYREKTQDVISYLEDLAEESIQMTGFFHSGPEPYTHYLRSEFESDGHTPVMPWRNTISLQNGICRTNCVDCLDRTNAAQFVFGKRAFGHQLYALGIVDSPNLAFDSDAVNMLTEMYHDHGDTLAMQYTGSALVNRVETYRRMPHWNSHSRDIIENFRRFYTNSLLDADKQNAINLFLGLSERPNTHPLPRRSYRDWYHAEYLEPLYKLEECEAGIQQFMQTRGDYWVEYYRPLLFTSLGKHFVYCMNSTLKLPGKTTRWLDRSPFLARHNVPSHQPRLMDGVRKWIGSGSSASRRKARIESRQNMRSKSLKREDSSKDPKSTEEMAHRNLNPVVPENEEAEYLGYINQCWDLLNSGSYRATQKDGEVYENSIMIAIGEDDISPSKDAMSDFEAYVERVNPRVTARESERYKEYLVIGSDYKKTFPLE</sequence>
<dbReference type="PANTHER" id="PTHR45738">
    <property type="entry name" value="POLYPHOSPHOINOSITIDE PHOSPHATASE"/>
    <property type="match status" value="1"/>
</dbReference>
<reference evidence="6" key="1">
    <citation type="submission" date="2022-07" db="EMBL/GenBank/DDBJ databases">
        <title>Genome Sequence of Physisporinus lineatus.</title>
        <authorList>
            <person name="Buettner E."/>
        </authorList>
    </citation>
    <scope>NUCLEOTIDE SEQUENCE</scope>
    <source>
        <strain evidence="6">VT162</strain>
    </source>
</reference>
<dbReference type="PANTHER" id="PTHR45738:SF5">
    <property type="entry name" value="POLYPHOSPHOINOSITIDE PHOSPHATASE"/>
    <property type="match status" value="1"/>
</dbReference>
<accession>A0AAD5VFF6</accession>
<dbReference type="InterPro" id="IPR043573">
    <property type="entry name" value="Fig4-like"/>
</dbReference>